<keyword evidence="2" id="KW-1133">Transmembrane helix</keyword>
<proteinExistence type="predicted"/>
<sequence length="347" mass="38145">MRSYPSKSPAATCSLDTGFQIEWHPSAVTEEEVEGEGGDDSGSACSSCSCLDSNCGTSRHGSTLSLAPHVSYHPTGPEEQNILLACGDRDRVVRSPTPAQTNCNPTLYPNRVATVQGLPELYHCCHVCTRIKGLMGHFGLKLCEVIPWIIGFTLIIYFYRVLGIGPGMGILLIMVVFHGLLRFLKAHGDLNCYKYKVKKTHATLFCASQLPNITPDNGDQSDRPDGVEPESELEQNSESITEVACHLLELPPSYEAAVTKPPPYDLNLHLTPNDASYLKVHYVTNVEEPSQNNNISYNHLSSQVVPTTHSNTNYDSFLPSYDDVIKNSKGDNSCNSERTQQILVTEL</sequence>
<evidence type="ECO:0000256" key="1">
    <source>
        <dbReference type="SAM" id="MobiDB-lite"/>
    </source>
</evidence>
<accession>A0AAV2QNZ1</accession>
<dbReference type="EMBL" id="CAXKWB010008244">
    <property type="protein sequence ID" value="CAL4090304.1"/>
    <property type="molecule type" value="Genomic_DNA"/>
</dbReference>
<dbReference type="AlphaFoldDB" id="A0AAV2QNZ1"/>
<protein>
    <submittedName>
        <fullName evidence="3">Uncharacterized protein</fullName>
    </submittedName>
</protein>
<reference evidence="3 4" key="1">
    <citation type="submission" date="2024-05" db="EMBL/GenBank/DDBJ databases">
        <authorList>
            <person name="Wallberg A."/>
        </authorList>
    </citation>
    <scope>NUCLEOTIDE SEQUENCE [LARGE SCALE GENOMIC DNA]</scope>
</reference>
<feature type="transmembrane region" description="Helical" evidence="2">
    <location>
        <begin position="138"/>
        <end position="158"/>
    </location>
</feature>
<evidence type="ECO:0000313" key="3">
    <source>
        <dbReference type="EMBL" id="CAL4090304.1"/>
    </source>
</evidence>
<keyword evidence="2" id="KW-0812">Transmembrane</keyword>
<comment type="caution">
    <text evidence="3">The sequence shown here is derived from an EMBL/GenBank/DDBJ whole genome shotgun (WGS) entry which is preliminary data.</text>
</comment>
<gene>
    <name evidence="3" type="ORF">MNOR_LOCUS13998</name>
</gene>
<feature type="region of interest" description="Disordered" evidence="1">
    <location>
        <begin position="215"/>
        <end position="235"/>
    </location>
</feature>
<evidence type="ECO:0000256" key="2">
    <source>
        <dbReference type="SAM" id="Phobius"/>
    </source>
</evidence>
<keyword evidence="4" id="KW-1185">Reference proteome</keyword>
<keyword evidence="2" id="KW-0472">Membrane</keyword>
<organism evidence="3 4">
    <name type="scientific">Meganyctiphanes norvegica</name>
    <name type="common">Northern krill</name>
    <name type="synonym">Thysanopoda norvegica</name>
    <dbReference type="NCBI Taxonomy" id="48144"/>
    <lineage>
        <taxon>Eukaryota</taxon>
        <taxon>Metazoa</taxon>
        <taxon>Ecdysozoa</taxon>
        <taxon>Arthropoda</taxon>
        <taxon>Crustacea</taxon>
        <taxon>Multicrustacea</taxon>
        <taxon>Malacostraca</taxon>
        <taxon>Eumalacostraca</taxon>
        <taxon>Eucarida</taxon>
        <taxon>Euphausiacea</taxon>
        <taxon>Euphausiidae</taxon>
        <taxon>Meganyctiphanes</taxon>
    </lineage>
</organism>
<dbReference type="Proteomes" id="UP001497623">
    <property type="component" value="Unassembled WGS sequence"/>
</dbReference>
<feature type="transmembrane region" description="Helical" evidence="2">
    <location>
        <begin position="164"/>
        <end position="184"/>
    </location>
</feature>
<name>A0AAV2QNZ1_MEGNR</name>
<evidence type="ECO:0000313" key="4">
    <source>
        <dbReference type="Proteomes" id="UP001497623"/>
    </source>
</evidence>